<dbReference type="Gene3D" id="3.40.630.40">
    <property type="entry name" value="Zn-dependent exopeptidases"/>
    <property type="match status" value="1"/>
</dbReference>
<evidence type="ECO:0000256" key="1">
    <source>
        <dbReference type="ARBA" id="ARBA00022737"/>
    </source>
</evidence>
<dbReference type="Gene3D" id="2.10.270.10">
    <property type="entry name" value="Cholin Binding"/>
    <property type="match status" value="2"/>
</dbReference>
<dbReference type="RefSeq" id="WP_119368319.1">
    <property type="nucleotide sequence ID" value="NZ_QXDJ01000012.1"/>
</dbReference>
<keyword evidence="2 6" id="KW-0378">Hydrolase</keyword>
<dbReference type="GO" id="GO:0008745">
    <property type="term" value="F:N-acetylmuramoyl-L-alanine amidase activity"/>
    <property type="evidence" value="ECO:0007669"/>
    <property type="project" value="InterPro"/>
</dbReference>
<dbReference type="PROSITE" id="PS51170">
    <property type="entry name" value="CW"/>
    <property type="match status" value="4"/>
</dbReference>
<feature type="domain" description="MurNAc-LAA" evidence="5">
    <location>
        <begin position="499"/>
        <end position="622"/>
    </location>
</feature>
<dbReference type="InterPro" id="IPR018337">
    <property type="entry name" value="Cell_wall/Cho-bd_repeat"/>
</dbReference>
<feature type="compositionally biased region" description="Polar residues" evidence="4">
    <location>
        <begin position="223"/>
        <end position="241"/>
    </location>
</feature>
<dbReference type="Proteomes" id="UP000265930">
    <property type="component" value="Unassembled WGS sequence"/>
</dbReference>
<evidence type="ECO:0000313" key="6">
    <source>
        <dbReference type="EMBL" id="RII31853.1"/>
    </source>
</evidence>
<protein>
    <submittedName>
        <fullName evidence="6">Cell wall hydrolase</fullName>
    </submittedName>
</protein>
<feature type="repeat" description="Cell wall-binding" evidence="3">
    <location>
        <begin position="300"/>
        <end position="319"/>
    </location>
</feature>
<dbReference type="Pfam" id="PF19127">
    <property type="entry name" value="Choline_bind_3"/>
    <property type="match status" value="2"/>
</dbReference>
<dbReference type="GO" id="GO:0004040">
    <property type="term" value="F:amidase activity"/>
    <property type="evidence" value="ECO:0007669"/>
    <property type="project" value="InterPro"/>
</dbReference>
<evidence type="ECO:0000256" key="4">
    <source>
        <dbReference type="SAM" id="MobiDB-lite"/>
    </source>
</evidence>
<evidence type="ECO:0000259" key="5">
    <source>
        <dbReference type="SMART" id="SM00646"/>
    </source>
</evidence>
<dbReference type="EMBL" id="QXDJ01000012">
    <property type="protein sequence ID" value="RII31853.1"/>
    <property type="molecule type" value="Genomic_DNA"/>
</dbReference>
<evidence type="ECO:0000256" key="3">
    <source>
        <dbReference type="PROSITE-ProRule" id="PRU00591"/>
    </source>
</evidence>
<dbReference type="InterPro" id="IPR002901">
    <property type="entry name" value="MGlyc_endo_b_GlcNAc-like_dom"/>
</dbReference>
<accession>A0A399IG59</accession>
<keyword evidence="1" id="KW-0677">Repeat</keyword>
<gene>
    <name evidence="6" type="ORF">D2A34_26160</name>
</gene>
<dbReference type="CDD" id="cd02696">
    <property type="entry name" value="MurNAc-LAA"/>
    <property type="match status" value="1"/>
</dbReference>
<dbReference type="SUPFAM" id="SSF69360">
    <property type="entry name" value="Cell wall binding repeat"/>
    <property type="match status" value="1"/>
</dbReference>
<evidence type="ECO:0000256" key="2">
    <source>
        <dbReference type="ARBA" id="ARBA00022801"/>
    </source>
</evidence>
<dbReference type="SMART" id="SM00646">
    <property type="entry name" value="Ami_3"/>
    <property type="match status" value="1"/>
</dbReference>
<sequence>MRAIKRVTTFILAFAIVLVLIPITNVQAAITDIKIISATEVTAKQAEQWAKSKGATDTFIKLAQLYWKYAPEHGNVNPAIAYVQAAKETGYGKFGGVLNESYNNPCGLKTSVGGSDIDPNAHQKFKTWDEGVQAHLDHLALYAGAIGYPRSNTYDPRHFVTIKGTVVTVNALGGKWAPSLTYGEEINKLYNNLLVSLGIIPESGTGSISGGTTSSANTGTSSEPSTTINTPQTIPTSPSGVQATQPLQQLVNNSANISSPIGWKLKGGNWYYYKSNGTKATGWIKPDNNWYYLYGDGTMAKGWISLSEKWYYLKSSGAMQLGWLKDNSKWYYLQGDGSMTTGLNLIDGRKYFLDSSGAMRIGWVSISGQWYYFNTGGDMSKGWILDGNGYYYLNPITGTMVKNTVVEGWRIGVDGKRGSRVASSTSRKIIVIDPGHNFGGDDGAYATHNGITYSERDLNMQVADKLKAKLEAKGYTVIMTRNASDRETSSVTESLTKRVKITNNSNADLFVSLHHNAASASANGVEVYYSSRAQDASFGGAYSDYKLSASMSLARTISSSLANSSGAINRGAKDGNLFVLRNTIIPAVLIERGFITNPDEARKSADSIYQDLAADAIANSIASAI</sequence>
<name>A0A399IG59_9CLOT</name>
<evidence type="ECO:0000313" key="7">
    <source>
        <dbReference type="Proteomes" id="UP000265930"/>
    </source>
</evidence>
<feature type="repeat" description="Cell wall-binding" evidence="3">
    <location>
        <begin position="280"/>
        <end position="299"/>
    </location>
</feature>
<dbReference type="PANTHER" id="PTHR30404:SF0">
    <property type="entry name" value="N-ACETYLMURAMOYL-L-ALANINE AMIDASE AMIC"/>
    <property type="match status" value="1"/>
</dbReference>
<dbReference type="PANTHER" id="PTHR30404">
    <property type="entry name" value="N-ACETYLMURAMOYL-L-ALANINE AMIDASE"/>
    <property type="match status" value="1"/>
</dbReference>
<proteinExistence type="predicted"/>
<dbReference type="Pfam" id="PF01832">
    <property type="entry name" value="Glucosaminidase"/>
    <property type="match status" value="1"/>
</dbReference>
<dbReference type="InterPro" id="IPR050695">
    <property type="entry name" value="N-acetylmuramoyl_amidase_3"/>
</dbReference>
<organism evidence="6 7">
    <name type="scientific">Clostridium chromiireducens</name>
    <dbReference type="NCBI Taxonomy" id="225345"/>
    <lineage>
        <taxon>Bacteria</taxon>
        <taxon>Bacillati</taxon>
        <taxon>Bacillota</taxon>
        <taxon>Clostridia</taxon>
        <taxon>Eubacteriales</taxon>
        <taxon>Clostridiaceae</taxon>
        <taxon>Clostridium</taxon>
    </lineage>
</organism>
<dbReference type="AlphaFoldDB" id="A0A399IG59"/>
<dbReference type="GO" id="GO:0030288">
    <property type="term" value="C:outer membrane-bounded periplasmic space"/>
    <property type="evidence" value="ECO:0007669"/>
    <property type="project" value="TreeGrafter"/>
</dbReference>
<dbReference type="InterPro" id="IPR002508">
    <property type="entry name" value="MurNAc-LAA_cat"/>
</dbReference>
<dbReference type="Pfam" id="PF01520">
    <property type="entry name" value="Amidase_3"/>
    <property type="match status" value="1"/>
</dbReference>
<dbReference type="Pfam" id="PF01473">
    <property type="entry name" value="Choline_bind_1"/>
    <property type="match status" value="2"/>
</dbReference>
<feature type="compositionally biased region" description="Low complexity" evidence="4">
    <location>
        <begin position="207"/>
        <end position="222"/>
    </location>
</feature>
<feature type="region of interest" description="Disordered" evidence="4">
    <location>
        <begin position="207"/>
        <end position="241"/>
    </location>
</feature>
<dbReference type="GO" id="GO:0009253">
    <property type="term" value="P:peptidoglycan catabolic process"/>
    <property type="evidence" value="ECO:0007669"/>
    <property type="project" value="InterPro"/>
</dbReference>
<dbReference type="Gene3D" id="2.20.120.10">
    <property type="entry name" value="Multimodular pneumococcal cell wall endolysin, domain 3"/>
    <property type="match status" value="1"/>
</dbReference>
<dbReference type="SUPFAM" id="SSF53187">
    <property type="entry name" value="Zn-dependent exopeptidases"/>
    <property type="match status" value="1"/>
</dbReference>
<feature type="repeat" description="Cell wall-binding" evidence="3">
    <location>
        <begin position="360"/>
        <end position="379"/>
    </location>
</feature>
<comment type="caution">
    <text evidence="6">The sequence shown here is derived from an EMBL/GenBank/DDBJ whole genome shotgun (WGS) entry which is preliminary data.</text>
</comment>
<reference evidence="6 7" key="1">
    <citation type="submission" date="2018-08" db="EMBL/GenBank/DDBJ databases">
        <title>Genome of Clostridium chromiireducens C1, DSM12136.</title>
        <authorList>
            <person name="Xing M."/>
            <person name="Wei Y."/>
            <person name="Ang E.L."/>
            <person name="Zhao H."/>
            <person name="Zhang Y."/>
        </authorList>
    </citation>
    <scope>NUCLEOTIDE SEQUENCE [LARGE SCALE GENOMIC DNA]</scope>
    <source>
        <strain evidence="6 7">C1</strain>
    </source>
</reference>
<feature type="repeat" description="Cell wall-binding" evidence="3">
    <location>
        <begin position="320"/>
        <end position="339"/>
    </location>
</feature>